<dbReference type="AlphaFoldDB" id="A0A6G1DBW1"/>
<gene>
    <name evidence="2" type="ORF">E2562_001203</name>
</gene>
<evidence type="ECO:0000256" key="1">
    <source>
        <dbReference type="SAM" id="MobiDB-lite"/>
    </source>
</evidence>
<proteinExistence type="predicted"/>
<feature type="region of interest" description="Disordered" evidence="1">
    <location>
        <begin position="1"/>
        <end position="28"/>
    </location>
</feature>
<reference evidence="2 3" key="1">
    <citation type="submission" date="2019-11" db="EMBL/GenBank/DDBJ databases">
        <title>Whole genome sequence of Oryza granulata.</title>
        <authorList>
            <person name="Li W."/>
        </authorList>
    </citation>
    <scope>NUCLEOTIDE SEQUENCE [LARGE SCALE GENOMIC DNA]</scope>
    <source>
        <strain evidence="3">cv. Menghai</strain>
        <tissue evidence="2">Leaf</tissue>
    </source>
</reference>
<comment type="caution">
    <text evidence="2">The sequence shown here is derived from an EMBL/GenBank/DDBJ whole genome shotgun (WGS) entry which is preliminary data.</text>
</comment>
<evidence type="ECO:0008006" key="4">
    <source>
        <dbReference type="Google" id="ProtNLM"/>
    </source>
</evidence>
<evidence type="ECO:0000313" key="3">
    <source>
        <dbReference type="Proteomes" id="UP000479710"/>
    </source>
</evidence>
<dbReference type="EMBL" id="SPHZ02000006">
    <property type="protein sequence ID" value="KAF0909947.1"/>
    <property type="molecule type" value="Genomic_DNA"/>
</dbReference>
<dbReference type="Proteomes" id="UP000479710">
    <property type="component" value="Unassembled WGS sequence"/>
</dbReference>
<organism evidence="2 3">
    <name type="scientific">Oryza meyeriana var. granulata</name>
    <dbReference type="NCBI Taxonomy" id="110450"/>
    <lineage>
        <taxon>Eukaryota</taxon>
        <taxon>Viridiplantae</taxon>
        <taxon>Streptophyta</taxon>
        <taxon>Embryophyta</taxon>
        <taxon>Tracheophyta</taxon>
        <taxon>Spermatophyta</taxon>
        <taxon>Magnoliopsida</taxon>
        <taxon>Liliopsida</taxon>
        <taxon>Poales</taxon>
        <taxon>Poaceae</taxon>
        <taxon>BOP clade</taxon>
        <taxon>Oryzoideae</taxon>
        <taxon>Oryzeae</taxon>
        <taxon>Oryzinae</taxon>
        <taxon>Oryza</taxon>
        <taxon>Oryza meyeriana</taxon>
    </lineage>
</organism>
<name>A0A6G1DBW1_9ORYZ</name>
<sequence>MGRGRVHDSRGDGGTAHGEAECTGNQRRRGQCAGIDVVSGGRGGDGGLGASLMEMAAAVRWGRNGLREVEGVGGSGERRRMRAQEGRALRWRQERRGRNEAARLGKWRGSATATARWRMVQDESAGREGARREIVGSLG</sequence>
<evidence type="ECO:0000313" key="2">
    <source>
        <dbReference type="EMBL" id="KAF0909947.1"/>
    </source>
</evidence>
<protein>
    <recommendedName>
        <fullName evidence="4">DUF834 domain-containing protein</fullName>
    </recommendedName>
</protein>
<accession>A0A6G1DBW1</accession>
<keyword evidence="3" id="KW-1185">Reference proteome</keyword>
<feature type="compositionally biased region" description="Basic and acidic residues" evidence="1">
    <location>
        <begin position="1"/>
        <end position="11"/>
    </location>
</feature>
<feature type="region of interest" description="Disordered" evidence="1">
    <location>
        <begin position="119"/>
        <end position="139"/>
    </location>
</feature>